<evidence type="ECO:0000313" key="3">
    <source>
        <dbReference type="Proteomes" id="UP001523566"/>
    </source>
</evidence>
<comment type="caution">
    <text evidence="2">The sequence shown here is derived from an EMBL/GenBank/DDBJ whole genome shotgun (WGS) entry which is preliminary data.</text>
</comment>
<dbReference type="Pfam" id="PF01381">
    <property type="entry name" value="HTH_3"/>
    <property type="match status" value="1"/>
</dbReference>
<dbReference type="EMBL" id="JAMZFW010000031">
    <property type="protein sequence ID" value="MCP1103560.1"/>
    <property type="molecule type" value="Genomic_DNA"/>
</dbReference>
<dbReference type="RefSeq" id="WP_262067333.1">
    <property type="nucleotide sequence ID" value="NZ_JAMXOD010000031.1"/>
</dbReference>
<dbReference type="InterPro" id="IPR010982">
    <property type="entry name" value="Lambda_DNA-bd_dom_sf"/>
</dbReference>
<dbReference type="InterPro" id="IPR039418">
    <property type="entry name" value="LexA-like"/>
</dbReference>
<dbReference type="InterPro" id="IPR001387">
    <property type="entry name" value="Cro/C1-type_HTH"/>
</dbReference>
<proteinExistence type="predicted"/>
<dbReference type="Proteomes" id="UP001523566">
    <property type="component" value="Unassembled WGS sequence"/>
</dbReference>
<evidence type="ECO:0000259" key="1">
    <source>
        <dbReference type="PROSITE" id="PS50943"/>
    </source>
</evidence>
<gene>
    <name evidence="2" type="ORF">NK125_14250</name>
</gene>
<organism evidence="2 3">
    <name type="scientific">Aequitasia blattaphilus</name>
    <dbReference type="NCBI Taxonomy" id="2949332"/>
    <lineage>
        <taxon>Bacteria</taxon>
        <taxon>Bacillati</taxon>
        <taxon>Bacillota</taxon>
        <taxon>Clostridia</taxon>
        <taxon>Lachnospirales</taxon>
        <taxon>Lachnospiraceae</taxon>
        <taxon>Aequitasia</taxon>
    </lineage>
</organism>
<evidence type="ECO:0000313" key="2">
    <source>
        <dbReference type="EMBL" id="MCP1103560.1"/>
    </source>
</evidence>
<dbReference type="PANTHER" id="PTHR33516">
    <property type="entry name" value="LEXA REPRESSOR"/>
    <property type="match status" value="1"/>
</dbReference>
<dbReference type="InterPro" id="IPR036286">
    <property type="entry name" value="LexA/Signal_pep-like_sf"/>
</dbReference>
<dbReference type="PANTHER" id="PTHR33516:SF2">
    <property type="entry name" value="LEXA REPRESSOR-RELATED"/>
    <property type="match status" value="1"/>
</dbReference>
<dbReference type="Pfam" id="PF00717">
    <property type="entry name" value="Peptidase_S24"/>
    <property type="match status" value="1"/>
</dbReference>
<dbReference type="CDD" id="cd00093">
    <property type="entry name" value="HTH_XRE"/>
    <property type="match status" value="1"/>
</dbReference>
<feature type="domain" description="HTH cro/C1-type" evidence="1">
    <location>
        <begin position="8"/>
        <end position="62"/>
    </location>
</feature>
<accession>A0ABT1ECL1</accession>
<dbReference type="SUPFAM" id="SSF51306">
    <property type="entry name" value="LexA/Signal peptidase"/>
    <property type="match status" value="1"/>
</dbReference>
<name>A0ABT1ECL1_9FIRM</name>
<dbReference type="PROSITE" id="PS50943">
    <property type="entry name" value="HTH_CROC1"/>
    <property type="match status" value="1"/>
</dbReference>
<dbReference type="Gene3D" id="1.10.260.40">
    <property type="entry name" value="lambda repressor-like DNA-binding domains"/>
    <property type="match status" value="1"/>
</dbReference>
<sequence>MSDFGTRIKKLRDERGFSQQKMADELGLTKSALNMYERGDRRPNFEILESIADYFNVDTDYLLGRANIRKKVHFDEDGTEYRPAATITKPRGIKIKVLGRVAAGVPIEAITDIIDEEEITEEMARTGEFFGLKIQGDSMEPRILDGDVVIVRQQSDVDSGDVAIVTVNGTDATCKRIRKYRDGIELIANNPKYEPKFYGNEDIEKLPITVIGKVVELRGKF</sequence>
<protein>
    <submittedName>
        <fullName evidence="2">Helix-turn-helix domain-containing protein</fullName>
    </submittedName>
</protein>
<reference evidence="2 3" key="1">
    <citation type="journal article" date="2022" name="Genome Biol. Evol.">
        <title>Host diet, physiology and behaviors set the stage for Lachnospiraceae cladogenesis.</title>
        <authorList>
            <person name="Vera-Ponce De Leon A."/>
            <person name="Schneider M."/>
            <person name="Jahnes B.C."/>
            <person name="Sadowski V."/>
            <person name="Camuy-Velez L.A."/>
            <person name="Duan J."/>
            <person name="Sabree Z.L."/>
        </authorList>
    </citation>
    <scope>NUCLEOTIDE SEQUENCE [LARGE SCALE GENOMIC DNA]</scope>
    <source>
        <strain evidence="2 3">PAL113</strain>
    </source>
</reference>
<keyword evidence="3" id="KW-1185">Reference proteome</keyword>
<dbReference type="Gene3D" id="2.10.109.10">
    <property type="entry name" value="Umud Fragment, subunit A"/>
    <property type="match status" value="1"/>
</dbReference>
<dbReference type="SMART" id="SM00530">
    <property type="entry name" value="HTH_XRE"/>
    <property type="match status" value="1"/>
</dbReference>
<dbReference type="CDD" id="cd06529">
    <property type="entry name" value="S24_LexA-like"/>
    <property type="match status" value="1"/>
</dbReference>
<dbReference type="InterPro" id="IPR015927">
    <property type="entry name" value="Peptidase_S24_S26A/B/C"/>
</dbReference>
<dbReference type="InterPro" id="IPR050077">
    <property type="entry name" value="LexA_repressor"/>
</dbReference>
<dbReference type="SUPFAM" id="SSF47413">
    <property type="entry name" value="lambda repressor-like DNA-binding domains"/>
    <property type="match status" value="1"/>
</dbReference>